<dbReference type="PROSITE" id="PS00455">
    <property type="entry name" value="AMP_BINDING"/>
    <property type="match status" value="1"/>
</dbReference>
<dbReference type="SUPFAM" id="SSF56801">
    <property type="entry name" value="Acetyl-CoA synthetase-like"/>
    <property type="match status" value="1"/>
</dbReference>
<reference evidence="4" key="1">
    <citation type="journal article" date="2023" name="Mol. Phylogenet. Evol.">
        <title>Genome-scale phylogeny and comparative genomics of the fungal order Sordariales.</title>
        <authorList>
            <person name="Hensen N."/>
            <person name="Bonometti L."/>
            <person name="Westerberg I."/>
            <person name="Brannstrom I.O."/>
            <person name="Guillou S."/>
            <person name="Cros-Aarteil S."/>
            <person name="Calhoun S."/>
            <person name="Haridas S."/>
            <person name="Kuo A."/>
            <person name="Mondo S."/>
            <person name="Pangilinan J."/>
            <person name="Riley R."/>
            <person name="LaButti K."/>
            <person name="Andreopoulos B."/>
            <person name="Lipzen A."/>
            <person name="Chen C."/>
            <person name="Yan M."/>
            <person name="Daum C."/>
            <person name="Ng V."/>
            <person name="Clum A."/>
            <person name="Steindorff A."/>
            <person name="Ohm R.A."/>
            <person name="Martin F."/>
            <person name="Silar P."/>
            <person name="Natvig D.O."/>
            <person name="Lalanne C."/>
            <person name="Gautier V."/>
            <person name="Ament-Velasquez S.L."/>
            <person name="Kruys A."/>
            <person name="Hutchinson M.I."/>
            <person name="Powell A.J."/>
            <person name="Barry K."/>
            <person name="Miller A.N."/>
            <person name="Grigoriev I.V."/>
            <person name="Debuchy R."/>
            <person name="Gladieux P."/>
            <person name="Hiltunen Thoren M."/>
            <person name="Johannesson H."/>
        </authorList>
    </citation>
    <scope>NUCLEOTIDE SEQUENCE</scope>
    <source>
        <strain evidence="4">CBS 118394</strain>
    </source>
</reference>
<dbReference type="PANTHER" id="PTHR43439:SF2">
    <property type="entry name" value="ENZYME, PUTATIVE (JCVI)-RELATED"/>
    <property type="match status" value="1"/>
</dbReference>
<dbReference type="AlphaFoldDB" id="A0AAE0MG35"/>
<dbReference type="EMBL" id="JAUEDM010000001">
    <property type="protein sequence ID" value="KAK3331262.1"/>
    <property type="molecule type" value="Genomic_DNA"/>
</dbReference>
<dbReference type="Proteomes" id="UP001283341">
    <property type="component" value="Unassembled WGS sequence"/>
</dbReference>
<dbReference type="InterPro" id="IPR051414">
    <property type="entry name" value="Adenylate-forming_Reductase"/>
</dbReference>
<protein>
    <recommendedName>
        <fullName evidence="3">AMP-dependent synthetase/ligase domain-containing protein</fullName>
    </recommendedName>
</protein>
<name>A0AAE0MG35_9PEZI</name>
<accession>A0AAE0MG35</accession>
<keyword evidence="1" id="KW-0596">Phosphopantetheine</keyword>
<dbReference type="Pfam" id="PF00501">
    <property type="entry name" value="AMP-binding"/>
    <property type="match status" value="1"/>
</dbReference>
<keyword evidence="2" id="KW-0597">Phosphoprotein</keyword>
<dbReference type="PANTHER" id="PTHR43439">
    <property type="entry name" value="PHENYLACETATE-COENZYME A LIGASE"/>
    <property type="match status" value="1"/>
</dbReference>
<evidence type="ECO:0000256" key="1">
    <source>
        <dbReference type="ARBA" id="ARBA00022450"/>
    </source>
</evidence>
<evidence type="ECO:0000313" key="5">
    <source>
        <dbReference type="Proteomes" id="UP001283341"/>
    </source>
</evidence>
<dbReference type="Gene3D" id="3.40.50.12780">
    <property type="entry name" value="N-terminal domain of ligase-like"/>
    <property type="match status" value="1"/>
</dbReference>
<keyword evidence="5" id="KW-1185">Reference proteome</keyword>
<dbReference type="Pfam" id="PF23562">
    <property type="entry name" value="AMP-binding_C_3"/>
    <property type="match status" value="1"/>
</dbReference>
<feature type="domain" description="AMP-dependent synthetase/ligase" evidence="3">
    <location>
        <begin position="3"/>
        <end position="261"/>
    </location>
</feature>
<reference evidence="4" key="2">
    <citation type="submission" date="2023-06" db="EMBL/GenBank/DDBJ databases">
        <authorList>
            <consortium name="Lawrence Berkeley National Laboratory"/>
            <person name="Haridas S."/>
            <person name="Hensen N."/>
            <person name="Bonometti L."/>
            <person name="Westerberg I."/>
            <person name="Brannstrom I.O."/>
            <person name="Guillou S."/>
            <person name="Cros-Aarteil S."/>
            <person name="Calhoun S."/>
            <person name="Kuo A."/>
            <person name="Mondo S."/>
            <person name="Pangilinan J."/>
            <person name="Riley R."/>
            <person name="Labutti K."/>
            <person name="Andreopoulos B."/>
            <person name="Lipzen A."/>
            <person name="Chen C."/>
            <person name="Yanf M."/>
            <person name="Daum C."/>
            <person name="Ng V."/>
            <person name="Clum A."/>
            <person name="Steindorff A."/>
            <person name="Ohm R."/>
            <person name="Martin F."/>
            <person name="Silar P."/>
            <person name="Natvig D."/>
            <person name="Lalanne C."/>
            <person name="Gautier V."/>
            <person name="Ament-Velasquez S.L."/>
            <person name="Kruys A."/>
            <person name="Hutchinson M.I."/>
            <person name="Powell A.J."/>
            <person name="Barry K."/>
            <person name="Miller A.N."/>
            <person name="Grigoriev I.V."/>
            <person name="Debuchy R."/>
            <person name="Gladieux P."/>
            <person name="Thoren M.H."/>
            <person name="Johannesson H."/>
        </authorList>
    </citation>
    <scope>NUCLEOTIDE SEQUENCE</scope>
    <source>
        <strain evidence="4">CBS 118394</strain>
    </source>
</reference>
<dbReference type="InterPro" id="IPR020845">
    <property type="entry name" value="AMP-binding_CS"/>
</dbReference>
<gene>
    <name evidence="4" type="ORF">B0H66DRAFT_598749</name>
</gene>
<dbReference type="InterPro" id="IPR000873">
    <property type="entry name" value="AMP-dep_synth/lig_dom"/>
</dbReference>
<proteinExistence type="predicted"/>
<dbReference type="InterPro" id="IPR042099">
    <property type="entry name" value="ANL_N_sf"/>
</dbReference>
<comment type="caution">
    <text evidence="4">The sequence shown here is derived from an EMBL/GenBank/DDBJ whole genome shotgun (WGS) entry which is preliminary data.</text>
</comment>
<organism evidence="4 5">
    <name type="scientific">Apodospora peruviana</name>
    <dbReference type="NCBI Taxonomy" id="516989"/>
    <lineage>
        <taxon>Eukaryota</taxon>
        <taxon>Fungi</taxon>
        <taxon>Dikarya</taxon>
        <taxon>Ascomycota</taxon>
        <taxon>Pezizomycotina</taxon>
        <taxon>Sordariomycetes</taxon>
        <taxon>Sordariomycetidae</taxon>
        <taxon>Sordariales</taxon>
        <taxon>Lasiosphaeriaceae</taxon>
        <taxon>Apodospora</taxon>
    </lineage>
</organism>
<evidence type="ECO:0000256" key="2">
    <source>
        <dbReference type="ARBA" id="ARBA00022553"/>
    </source>
</evidence>
<evidence type="ECO:0000313" key="4">
    <source>
        <dbReference type="EMBL" id="KAK3331262.1"/>
    </source>
</evidence>
<sequence length="473" mass="51374">MARLTALILAAVKAGYVPFLTSPRNSPATHRALFNKLKCRTLITSGDPVPPPVAAILGAIVEPSPPRHLVVLSLEKLLSRSWPMYRYHKTFQEARWDLLFIIQTSGSTGLPKPLVWTHESGARFMNLSNLDPPDGEDSLDRSFQGKRVIVTLPQFHGAALCQYLFNAVPFGSVIIAPVADAIATAQGLVGSLKQTQADVAVLVPSLMAELAHNDELLEYCAQNLELIIYIGDDLPQATGDRIAAKVPLRCQWGASEVGIPQQLMLADRANWRYIRFHPAVGTAVDDSGLPKEDGLSELVIRREQRPGTKLEAVQTTFTIRGHTELAPATYAWCWRAHASDDTMVFLNGEKPNPISMEQHVVARNPGVASSVLVVGARRLQAALLVEPAAGVATADQAALIERVWPSIQEANRLAPAHTRVEKSMILVIPANRPLTRAGKGTIQRSASVSKYASEIEKLYADADIEVLGGVGGW</sequence>
<evidence type="ECO:0000259" key="3">
    <source>
        <dbReference type="Pfam" id="PF00501"/>
    </source>
</evidence>